<dbReference type="PANTHER" id="PTHR13604">
    <property type="entry name" value="DC12-RELATED"/>
    <property type="match status" value="1"/>
</dbReference>
<reference evidence="9" key="1">
    <citation type="journal article" date="2010" name="Nat. Biotechnol.">
        <title>Draft genome sequence of the oilseed species Ricinus communis.</title>
        <authorList>
            <person name="Chan A.P."/>
            <person name="Crabtree J."/>
            <person name="Zhao Q."/>
            <person name="Lorenzi H."/>
            <person name="Orvis J."/>
            <person name="Puiu D."/>
            <person name="Melake-Berhan A."/>
            <person name="Jones K.M."/>
            <person name="Redman J."/>
            <person name="Chen G."/>
            <person name="Cahoon E.B."/>
            <person name="Gedil M."/>
            <person name="Stanke M."/>
            <person name="Haas B.J."/>
            <person name="Wortman J.R."/>
            <person name="Fraser-Liggett C.M."/>
            <person name="Ravel J."/>
            <person name="Rabinowicz P.D."/>
        </authorList>
    </citation>
    <scope>NUCLEOTIDE SEQUENCE [LARGE SCALE GENOMIC DNA]</scope>
    <source>
        <strain evidence="9">cv. Hale</strain>
    </source>
</reference>
<evidence type="ECO:0000256" key="2">
    <source>
        <dbReference type="ARBA" id="ARBA00022670"/>
    </source>
</evidence>
<protein>
    <submittedName>
        <fullName evidence="8">Uncharacterized protein</fullName>
    </submittedName>
</protein>
<keyword evidence="3" id="KW-0227">DNA damage</keyword>
<evidence type="ECO:0000313" key="8">
    <source>
        <dbReference type="EMBL" id="EEF25998.1"/>
    </source>
</evidence>
<keyword evidence="7" id="KW-0456">Lyase</keyword>
<dbReference type="InterPro" id="IPR003738">
    <property type="entry name" value="SRAP"/>
</dbReference>
<dbReference type="GO" id="GO:0003697">
    <property type="term" value="F:single-stranded DNA binding"/>
    <property type="evidence" value="ECO:0007669"/>
    <property type="project" value="InterPro"/>
</dbReference>
<dbReference type="GO" id="GO:0106300">
    <property type="term" value="P:protein-DNA covalent cross-linking repair"/>
    <property type="evidence" value="ECO:0007669"/>
    <property type="project" value="InterPro"/>
</dbReference>
<dbReference type="SUPFAM" id="SSF143081">
    <property type="entry name" value="BB1717-like"/>
    <property type="match status" value="1"/>
</dbReference>
<dbReference type="AlphaFoldDB" id="B9TDR8"/>
<keyword evidence="5" id="KW-0190">Covalent protein-DNA linkage</keyword>
<keyword evidence="6" id="KW-0238">DNA-binding</keyword>
<dbReference type="GO" id="GO:0008233">
    <property type="term" value="F:peptidase activity"/>
    <property type="evidence" value="ECO:0007669"/>
    <property type="project" value="UniProtKB-KW"/>
</dbReference>
<dbReference type="GO" id="GO:0016829">
    <property type="term" value="F:lyase activity"/>
    <property type="evidence" value="ECO:0007669"/>
    <property type="project" value="UniProtKB-KW"/>
</dbReference>
<keyword evidence="2" id="KW-0645">Protease</keyword>
<keyword evidence="4" id="KW-0378">Hydrolase</keyword>
<name>B9TDR8_RICCO</name>
<sequence length="94" mass="10663">MNARSKSVDQKRSFSAAWKNLQLCLIPCRTFYERNYEMGKAVRWKIGMANGDPLSIAGLGRKWKEVDGSQTLAFTMLTLTQTSTRYESLPQAGR</sequence>
<dbReference type="GO" id="GO:0006508">
    <property type="term" value="P:proteolysis"/>
    <property type="evidence" value="ECO:0007669"/>
    <property type="project" value="UniProtKB-KW"/>
</dbReference>
<organism evidence="8 9">
    <name type="scientific">Ricinus communis</name>
    <name type="common">Castor bean</name>
    <dbReference type="NCBI Taxonomy" id="3988"/>
    <lineage>
        <taxon>Eukaryota</taxon>
        <taxon>Viridiplantae</taxon>
        <taxon>Streptophyta</taxon>
        <taxon>Embryophyta</taxon>
        <taxon>Tracheophyta</taxon>
        <taxon>Spermatophyta</taxon>
        <taxon>Magnoliopsida</taxon>
        <taxon>eudicotyledons</taxon>
        <taxon>Gunneridae</taxon>
        <taxon>Pentapetalae</taxon>
        <taxon>rosids</taxon>
        <taxon>fabids</taxon>
        <taxon>Malpighiales</taxon>
        <taxon>Euphorbiaceae</taxon>
        <taxon>Acalyphoideae</taxon>
        <taxon>Acalypheae</taxon>
        <taxon>Ricinus</taxon>
    </lineage>
</organism>
<dbReference type="Pfam" id="PF02586">
    <property type="entry name" value="SRAP"/>
    <property type="match status" value="1"/>
</dbReference>
<dbReference type="EMBL" id="EQ978402">
    <property type="protein sequence ID" value="EEF25998.1"/>
    <property type="molecule type" value="Genomic_DNA"/>
</dbReference>
<gene>
    <name evidence="8" type="ORF">RCOM_1948800</name>
</gene>
<evidence type="ECO:0000256" key="1">
    <source>
        <dbReference type="ARBA" id="ARBA00008136"/>
    </source>
</evidence>
<evidence type="ECO:0000256" key="7">
    <source>
        <dbReference type="ARBA" id="ARBA00023239"/>
    </source>
</evidence>
<comment type="similarity">
    <text evidence="1">Belongs to the SOS response-associated peptidase family.</text>
</comment>
<proteinExistence type="inferred from homology"/>
<evidence type="ECO:0000313" key="9">
    <source>
        <dbReference type="Proteomes" id="UP000008311"/>
    </source>
</evidence>
<dbReference type="InterPro" id="IPR036590">
    <property type="entry name" value="SRAP-like"/>
</dbReference>
<evidence type="ECO:0000256" key="3">
    <source>
        <dbReference type="ARBA" id="ARBA00022763"/>
    </source>
</evidence>
<keyword evidence="9" id="KW-1185">Reference proteome</keyword>
<accession>B9TDR8</accession>
<dbReference type="PANTHER" id="PTHR13604:SF0">
    <property type="entry name" value="ABASIC SITE PROCESSING PROTEIN HMCES"/>
    <property type="match status" value="1"/>
</dbReference>
<evidence type="ECO:0000256" key="4">
    <source>
        <dbReference type="ARBA" id="ARBA00022801"/>
    </source>
</evidence>
<dbReference type="InParanoid" id="B9TDR8"/>
<evidence type="ECO:0000256" key="6">
    <source>
        <dbReference type="ARBA" id="ARBA00023125"/>
    </source>
</evidence>
<evidence type="ECO:0000256" key="5">
    <source>
        <dbReference type="ARBA" id="ARBA00023124"/>
    </source>
</evidence>
<dbReference type="Proteomes" id="UP000008311">
    <property type="component" value="Unassembled WGS sequence"/>
</dbReference>
<dbReference type="Gene3D" id="3.90.1680.10">
    <property type="entry name" value="SOS response associated peptidase-like"/>
    <property type="match status" value="1"/>
</dbReference>